<accession>A0ABQ6GYM1</accession>
<dbReference type="InterPro" id="IPR029063">
    <property type="entry name" value="SAM-dependent_MTases_sf"/>
</dbReference>
<protein>
    <submittedName>
        <fullName evidence="3">23S rRNA (Guanine(745)-N(1))-methyltransferase</fullName>
    </submittedName>
</protein>
<comment type="caution">
    <text evidence="3">The sequence shown here is derived from an EMBL/GenBank/DDBJ whole genome shotgun (WGS) entry which is preliminary data.</text>
</comment>
<sequence>MSILYRCPLCQLPLSKSQRTLRCDNHHSFDQAKEGYFNLLPVQFKQSKSPGDNKAMVNARRAFLDKGYYQPLVDAMLALYQQYGRENGSMFDAGCGEGFYTHQHKTQSNSVYGIDISKEAIKKAAKRYKACHFSVGTLSMLPFNDNSIDWMTCVYAPILEEEYTRVLADHGYLLTVTPAKDHLLSLKQKIYIDAQQHDDEKQAISNLTLVHQQQLTYDMTITSGEDAIHLLAMTPFAFKASEEVKAQLAEISAFSCQADFMIRLYKNNQ</sequence>
<dbReference type="Pfam" id="PF13847">
    <property type="entry name" value="Methyltransf_31"/>
    <property type="match status" value="1"/>
</dbReference>
<dbReference type="InterPro" id="IPR016718">
    <property type="entry name" value="rRNA_m1G-MeTrfase_A_prd"/>
</dbReference>
<dbReference type="Gene3D" id="3.40.50.150">
    <property type="entry name" value="Vaccinia Virus protein VP39"/>
    <property type="match status" value="1"/>
</dbReference>
<keyword evidence="4" id="KW-1185">Reference proteome</keyword>
<name>A0ABQ6GYM1_9GAMM</name>
<dbReference type="InterPro" id="IPR025714">
    <property type="entry name" value="Methyltranfer_dom"/>
</dbReference>
<dbReference type="RefSeq" id="WP_284206351.1">
    <property type="nucleotide sequence ID" value="NZ_BSSU01000002.1"/>
</dbReference>
<feature type="domain" description="23S rRNA (guanine(745)-N(1))-methyltransferase N-terminal" evidence="2">
    <location>
        <begin position="5"/>
        <end position="48"/>
    </location>
</feature>
<feature type="domain" description="Methyltransferase" evidence="1">
    <location>
        <begin position="87"/>
        <end position="183"/>
    </location>
</feature>
<reference evidence="3 4" key="1">
    <citation type="submission" date="2023-03" db="EMBL/GenBank/DDBJ databases">
        <title>Draft genome sequence of Thalassotalea eurytherma JCM 18482T.</title>
        <authorList>
            <person name="Sawabe T."/>
        </authorList>
    </citation>
    <scope>NUCLEOTIDE SEQUENCE [LARGE SCALE GENOMIC DNA]</scope>
    <source>
        <strain evidence="3 4">JCM 18482</strain>
    </source>
</reference>
<dbReference type="Pfam" id="PF21302">
    <property type="entry name" value="Zn_ribbon_RlmA"/>
    <property type="match status" value="1"/>
</dbReference>
<dbReference type="PIRSF" id="PIRSF018249">
    <property type="entry name" value="MyrA_prd"/>
    <property type="match status" value="1"/>
</dbReference>
<dbReference type="Proteomes" id="UP001157133">
    <property type="component" value="Unassembled WGS sequence"/>
</dbReference>
<dbReference type="EMBL" id="BSSU01000002">
    <property type="protein sequence ID" value="GLX81028.1"/>
    <property type="molecule type" value="Genomic_DNA"/>
</dbReference>
<dbReference type="InterPro" id="IPR052939">
    <property type="entry name" value="23S_rRNA_MeTrnsfrase_RlmA"/>
</dbReference>
<dbReference type="InterPro" id="IPR048647">
    <property type="entry name" value="RlmA_N"/>
</dbReference>
<evidence type="ECO:0000259" key="2">
    <source>
        <dbReference type="Pfam" id="PF21302"/>
    </source>
</evidence>
<gene>
    <name evidence="3" type="primary">rrmA</name>
    <name evidence="3" type="ORF">theurythT_04800</name>
</gene>
<dbReference type="SUPFAM" id="SSF53335">
    <property type="entry name" value="S-adenosyl-L-methionine-dependent methyltransferases"/>
    <property type="match status" value="1"/>
</dbReference>
<dbReference type="CDD" id="cd02440">
    <property type="entry name" value="AdoMet_MTases"/>
    <property type="match status" value="1"/>
</dbReference>
<dbReference type="PANTHER" id="PTHR43460:SF1">
    <property type="entry name" value="METHYLTRANSFERASE TYPE 11 DOMAIN-CONTAINING PROTEIN"/>
    <property type="match status" value="1"/>
</dbReference>
<dbReference type="PANTHER" id="PTHR43460">
    <property type="entry name" value="METHYLTRANSFERASE"/>
    <property type="match status" value="1"/>
</dbReference>
<evidence type="ECO:0000313" key="4">
    <source>
        <dbReference type="Proteomes" id="UP001157133"/>
    </source>
</evidence>
<proteinExistence type="predicted"/>
<evidence type="ECO:0000313" key="3">
    <source>
        <dbReference type="EMBL" id="GLX81028.1"/>
    </source>
</evidence>
<organism evidence="3 4">
    <name type="scientific">Thalassotalea eurytherma</name>
    <dbReference type="NCBI Taxonomy" id="1144278"/>
    <lineage>
        <taxon>Bacteria</taxon>
        <taxon>Pseudomonadati</taxon>
        <taxon>Pseudomonadota</taxon>
        <taxon>Gammaproteobacteria</taxon>
        <taxon>Alteromonadales</taxon>
        <taxon>Colwelliaceae</taxon>
        <taxon>Thalassotalea</taxon>
    </lineage>
</organism>
<evidence type="ECO:0000259" key="1">
    <source>
        <dbReference type="Pfam" id="PF13847"/>
    </source>
</evidence>
<dbReference type="NCBIfam" id="NF008300">
    <property type="entry name" value="PRK11088.1"/>
    <property type="match status" value="1"/>
</dbReference>